<dbReference type="OMA" id="QWGRMAM"/>
<feature type="region of interest" description="Disordered" evidence="1">
    <location>
        <begin position="1"/>
        <end position="23"/>
    </location>
</feature>
<feature type="compositionally biased region" description="Acidic residues" evidence="1">
    <location>
        <begin position="73"/>
        <end position="86"/>
    </location>
</feature>
<evidence type="ECO:0008006" key="4">
    <source>
        <dbReference type="Google" id="ProtNLM"/>
    </source>
</evidence>
<evidence type="ECO:0000256" key="1">
    <source>
        <dbReference type="SAM" id="MobiDB-lite"/>
    </source>
</evidence>
<protein>
    <recommendedName>
        <fullName evidence="4">DUF834 domain-containing protein</fullName>
    </recommendedName>
</protein>
<feature type="region of interest" description="Disordered" evidence="1">
    <location>
        <begin position="66"/>
        <end position="138"/>
    </location>
</feature>
<evidence type="ECO:0000313" key="3">
    <source>
        <dbReference type="Proteomes" id="UP000008022"/>
    </source>
</evidence>
<reference evidence="2" key="2">
    <citation type="submission" date="2015-06" db="UniProtKB">
        <authorList>
            <consortium name="EnsemblPlants"/>
        </authorList>
    </citation>
    <scope>IDENTIFICATION</scope>
</reference>
<accession>A0A0E0MXC2</accession>
<name>A0A0E0MXC2_ORYRU</name>
<dbReference type="Gramene" id="ORUFI01G20070.1">
    <property type="protein sequence ID" value="ORUFI01G20070.1"/>
    <property type="gene ID" value="ORUFI01G20070"/>
</dbReference>
<feature type="compositionally biased region" description="Basic and acidic residues" evidence="1">
    <location>
        <begin position="124"/>
        <end position="138"/>
    </location>
</feature>
<proteinExistence type="predicted"/>
<dbReference type="HOGENOM" id="CLU_1858523_0_0_1"/>
<sequence length="138" mass="13453">MAVARRTARASGRNDGGGYAGRLGESKAAQWGRMAMAATTMVDKIDGGGGGAAVASLAVGRQWGGGGVAGATEDGEVVGEDGDGGGEDGSKNRWRWSGGGVTGATDDGWRWGGGGVAGATDDGEAGRIDGVHACGEGR</sequence>
<dbReference type="Proteomes" id="UP000008022">
    <property type="component" value="Unassembled WGS sequence"/>
</dbReference>
<dbReference type="AlphaFoldDB" id="A0A0E0MXC2"/>
<organism evidence="2 3">
    <name type="scientific">Oryza rufipogon</name>
    <name type="common">Brownbeard rice</name>
    <name type="synonym">Asian wild rice</name>
    <dbReference type="NCBI Taxonomy" id="4529"/>
    <lineage>
        <taxon>Eukaryota</taxon>
        <taxon>Viridiplantae</taxon>
        <taxon>Streptophyta</taxon>
        <taxon>Embryophyta</taxon>
        <taxon>Tracheophyta</taxon>
        <taxon>Spermatophyta</taxon>
        <taxon>Magnoliopsida</taxon>
        <taxon>Liliopsida</taxon>
        <taxon>Poales</taxon>
        <taxon>Poaceae</taxon>
        <taxon>BOP clade</taxon>
        <taxon>Oryzoideae</taxon>
        <taxon>Oryzeae</taxon>
        <taxon>Oryzinae</taxon>
        <taxon>Oryza</taxon>
    </lineage>
</organism>
<keyword evidence="3" id="KW-1185">Reference proteome</keyword>
<reference evidence="3" key="1">
    <citation type="submission" date="2013-06" db="EMBL/GenBank/DDBJ databases">
        <authorList>
            <person name="Zhao Q."/>
        </authorList>
    </citation>
    <scope>NUCLEOTIDE SEQUENCE</scope>
    <source>
        <strain evidence="3">cv. W1943</strain>
    </source>
</reference>
<dbReference type="EnsemblPlants" id="ORUFI01G20070.1">
    <property type="protein sequence ID" value="ORUFI01G20070.1"/>
    <property type="gene ID" value="ORUFI01G20070"/>
</dbReference>
<evidence type="ECO:0000313" key="2">
    <source>
        <dbReference type="EnsemblPlants" id="ORUFI01G20070.1"/>
    </source>
</evidence>